<evidence type="ECO:0000259" key="7">
    <source>
        <dbReference type="PROSITE" id="PS50923"/>
    </source>
</evidence>
<dbReference type="InterPro" id="IPR000436">
    <property type="entry name" value="Sushi_SCR_CCP_dom"/>
</dbReference>
<dbReference type="AlphaFoldDB" id="A0A913WZS8"/>
<evidence type="ECO:0000256" key="6">
    <source>
        <dbReference type="PROSITE-ProRule" id="PRU00302"/>
    </source>
</evidence>
<feature type="domain" description="TLDc" evidence="8">
    <location>
        <begin position="63"/>
        <end position="241"/>
    </location>
</feature>
<dbReference type="GeneID" id="110235508"/>
<evidence type="ECO:0000256" key="1">
    <source>
        <dbReference type="ARBA" id="ARBA00004370"/>
    </source>
</evidence>
<organism evidence="9 10">
    <name type="scientific">Exaiptasia diaphana</name>
    <name type="common">Tropical sea anemone</name>
    <name type="synonym">Aiptasia pulchella</name>
    <dbReference type="NCBI Taxonomy" id="2652724"/>
    <lineage>
        <taxon>Eukaryota</taxon>
        <taxon>Metazoa</taxon>
        <taxon>Cnidaria</taxon>
        <taxon>Anthozoa</taxon>
        <taxon>Hexacorallia</taxon>
        <taxon>Actiniaria</taxon>
        <taxon>Aiptasiidae</taxon>
        <taxon>Exaiptasia</taxon>
    </lineage>
</organism>
<reference evidence="9" key="1">
    <citation type="submission" date="2022-11" db="UniProtKB">
        <authorList>
            <consortium name="EnsemblMetazoa"/>
        </authorList>
    </citation>
    <scope>IDENTIFICATION</scope>
</reference>
<evidence type="ECO:0000259" key="8">
    <source>
        <dbReference type="PROSITE" id="PS51886"/>
    </source>
</evidence>
<keyword evidence="6" id="KW-0768">Sushi</keyword>
<dbReference type="InterPro" id="IPR006571">
    <property type="entry name" value="TLDc_dom"/>
</dbReference>
<dbReference type="InterPro" id="IPR035976">
    <property type="entry name" value="Sushi/SCR/CCP_sf"/>
</dbReference>
<feature type="domain" description="Sushi" evidence="7">
    <location>
        <begin position="1"/>
        <end position="58"/>
    </location>
</feature>
<evidence type="ECO:0000313" key="9">
    <source>
        <dbReference type="EnsemblMetazoa" id="XP_020896631.1"/>
    </source>
</evidence>
<dbReference type="Pfam" id="PF00084">
    <property type="entry name" value="Sushi"/>
    <property type="match status" value="1"/>
</dbReference>
<dbReference type="Gene3D" id="2.10.70.10">
    <property type="entry name" value="Complement Module, domain 1"/>
    <property type="match status" value="1"/>
</dbReference>
<dbReference type="RefSeq" id="XP_020896631.1">
    <property type="nucleotide sequence ID" value="XM_021040972.2"/>
</dbReference>
<dbReference type="KEGG" id="epa:110235508"/>
<evidence type="ECO:0000256" key="5">
    <source>
        <dbReference type="ARBA" id="ARBA00023180"/>
    </source>
</evidence>
<protein>
    <recommendedName>
        <fullName evidence="11">Sushi domain-containing protein</fullName>
    </recommendedName>
</protein>
<sequence>MSCGDPGKPLNGYRTGNEFWAGNMVFYTCDPGYYLVGPSNRLCLENGAWSDLIPSCYKRHYSNILKNRGYYYDLMERWLASVANNPMRWVPCYQSILHGWASRTFHSKCDGKGPTITIIKVNKYIFGGYTDVSWHTRNTYSKSVNSFLFSFVNKDNLKPFKMEVVKSQYAICGRSIYGPLFGGGHDMVISDNAGSNTNSWTNLGHSYALIKGYTYTSTKAQNLLAGSYNFQPDEVEVFRQDGLEV</sequence>
<keyword evidence="4 6" id="KW-1015">Disulfide bond</keyword>
<dbReference type="Pfam" id="PF07534">
    <property type="entry name" value="TLD"/>
    <property type="match status" value="1"/>
</dbReference>
<dbReference type="FunFam" id="2.10.70.10:FF:000011">
    <property type="entry name" value="CUB and sushi domain-containing protein 3 isoform A"/>
    <property type="match status" value="1"/>
</dbReference>
<evidence type="ECO:0000256" key="3">
    <source>
        <dbReference type="ARBA" id="ARBA00023136"/>
    </source>
</evidence>
<dbReference type="SMART" id="SM00032">
    <property type="entry name" value="CCP"/>
    <property type="match status" value="1"/>
</dbReference>
<evidence type="ECO:0000256" key="4">
    <source>
        <dbReference type="ARBA" id="ARBA00023157"/>
    </source>
</evidence>
<comment type="caution">
    <text evidence="6">Lacks conserved residue(s) required for the propagation of feature annotation.</text>
</comment>
<keyword evidence="3" id="KW-0472">Membrane</keyword>
<dbReference type="SUPFAM" id="SSF57535">
    <property type="entry name" value="Complement control module/SCR domain"/>
    <property type="match status" value="1"/>
</dbReference>
<proteinExistence type="predicted"/>
<evidence type="ECO:0000256" key="2">
    <source>
        <dbReference type="ARBA" id="ARBA00022737"/>
    </source>
</evidence>
<dbReference type="CDD" id="cd00033">
    <property type="entry name" value="CCP"/>
    <property type="match status" value="1"/>
</dbReference>
<dbReference type="PROSITE" id="PS50923">
    <property type="entry name" value="SUSHI"/>
    <property type="match status" value="1"/>
</dbReference>
<evidence type="ECO:0008006" key="11">
    <source>
        <dbReference type="Google" id="ProtNLM"/>
    </source>
</evidence>
<dbReference type="OrthoDB" id="6433056at2759"/>
<dbReference type="Proteomes" id="UP000887567">
    <property type="component" value="Unplaced"/>
</dbReference>
<dbReference type="GO" id="GO:0016020">
    <property type="term" value="C:membrane"/>
    <property type="evidence" value="ECO:0007669"/>
    <property type="project" value="UniProtKB-SubCell"/>
</dbReference>
<keyword evidence="10" id="KW-1185">Reference proteome</keyword>
<comment type="subcellular location">
    <subcellularLocation>
        <location evidence="1">Membrane</location>
    </subcellularLocation>
</comment>
<accession>A0A913WZS8</accession>
<keyword evidence="2" id="KW-0677">Repeat</keyword>
<dbReference type="EnsemblMetazoa" id="XM_021040972.2">
    <property type="protein sequence ID" value="XP_020896631.1"/>
    <property type="gene ID" value="LOC110235508"/>
</dbReference>
<keyword evidence="5" id="KW-0325">Glycoprotein</keyword>
<dbReference type="SMART" id="SM00584">
    <property type="entry name" value="TLDc"/>
    <property type="match status" value="1"/>
</dbReference>
<dbReference type="PANTHER" id="PTHR23354">
    <property type="entry name" value="NUCLEOLAR PROTEIN 7/ESTROGEN RECEPTOR COACTIVATOR-RELATED"/>
    <property type="match status" value="1"/>
</dbReference>
<feature type="disulfide bond" evidence="6">
    <location>
        <begin position="29"/>
        <end position="56"/>
    </location>
</feature>
<evidence type="ECO:0000313" key="10">
    <source>
        <dbReference type="Proteomes" id="UP000887567"/>
    </source>
</evidence>
<name>A0A913WZS8_EXADI</name>
<dbReference type="PROSITE" id="PS51886">
    <property type="entry name" value="TLDC"/>
    <property type="match status" value="1"/>
</dbReference>